<organism evidence="1 2">
    <name type="scientific">Vallitalea maricola</name>
    <dbReference type="NCBI Taxonomy" id="3074433"/>
    <lineage>
        <taxon>Bacteria</taxon>
        <taxon>Bacillati</taxon>
        <taxon>Bacillota</taxon>
        <taxon>Clostridia</taxon>
        <taxon>Lachnospirales</taxon>
        <taxon>Vallitaleaceae</taxon>
        <taxon>Vallitalea</taxon>
    </lineage>
</organism>
<dbReference type="EMBL" id="BTPU01000073">
    <property type="protein sequence ID" value="GMQ64526.1"/>
    <property type="molecule type" value="Genomic_DNA"/>
</dbReference>
<evidence type="ECO:0000313" key="1">
    <source>
        <dbReference type="EMBL" id="GMQ64526.1"/>
    </source>
</evidence>
<accession>A0ACB5UNH7</accession>
<comment type="caution">
    <text evidence="1">The sequence shown here is derived from an EMBL/GenBank/DDBJ whole genome shotgun (WGS) entry which is preliminary data.</text>
</comment>
<name>A0ACB5UNH7_9FIRM</name>
<keyword evidence="2" id="KW-1185">Reference proteome</keyword>
<dbReference type="Proteomes" id="UP001374599">
    <property type="component" value="Unassembled WGS sequence"/>
</dbReference>
<proteinExistence type="predicted"/>
<reference evidence="1" key="1">
    <citation type="submission" date="2023-09" db="EMBL/GenBank/DDBJ databases">
        <title>Vallitalea sediminicola and Vallitalea maricola sp. nov., anaerobic bacteria isolated from marine sediment.</title>
        <authorList>
            <person name="Hirano S."/>
            <person name="Maeda A."/>
            <person name="Terahara T."/>
            <person name="Mori K."/>
            <person name="Hamada M."/>
            <person name="Matsumoto R."/>
            <person name="Kobayashi T."/>
        </authorList>
    </citation>
    <scope>NUCLEOTIDE SEQUENCE</scope>
    <source>
        <strain evidence="1">AN17-2</strain>
    </source>
</reference>
<evidence type="ECO:0000313" key="2">
    <source>
        <dbReference type="Proteomes" id="UP001374599"/>
    </source>
</evidence>
<protein>
    <submittedName>
        <fullName evidence="1">Uncharacterized protein</fullName>
    </submittedName>
</protein>
<gene>
    <name evidence="1" type="ORF">AN2V17_37630</name>
</gene>
<sequence length="209" mass="25596">MIITNIIQNKRFKNYYDIYIDDEYLFFVTYKELKFLKLKDNDLLSEEILHKIYRDYVYPRAKNRAFRLLQRRDMPKKEIIKKLKETGYNQYITNKVIEFLEEYNFIDDRKYTEKYISYNKTKKSLKQINIELIRKGISKDIVGEFADYTEICEEDAAYNLIYKKYKNLDTIDNKIKRRMISYLMRKGYNYGLISKVINQFIQNEKLTNT</sequence>